<dbReference type="eggNOG" id="arCOG08865">
    <property type="taxonomic scope" value="Archaea"/>
</dbReference>
<dbReference type="HOGENOM" id="CLU_1674071_0_0_2"/>
<dbReference type="STRING" id="1184251.TCELL_0580"/>
<accession>I3TE17</accession>
<organism evidence="1 2">
    <name type="scientific">Thermogladius calderae (strain DSM 22663 / VKM B-2946 / 1633)</name>
    <dbReference type="NCBI Taxonomy" id="1184251"/>
    <lineage>
        <taxon>Archaea</taxon>
        <taxon>Thermoproteota</taxon>
        <taxon>Thermoprotei</taxon>
        <taxon>Desulfurococcales</taxon>
        <taxon>Desulfurococcaceae</taxon>
        <taxon>Thermogladius</taxon>
    </lineage>
</organism>
<dbReference type="KEGG" id="thg:TCELL_0580"/>
<dbReference type="EMBL" id="CP003531">
    <property type="protein sequence ID" value="AFK51005.1"/>
    <property type="molecule type" value="Genomic_DNA"/>
</dbReference>
<dbReference type="GeneID" id="13012884"/>
<proteinExistence type="predicted"/>
<dbReference type="InParanoid" id="I3TE17"/>
<sequence>MLRVVRVPVKDVDRFIEYLRARGYEVEEGPHTVLVDQSEVVSVKIEREGVLQGYAVIHFITPYYRVELRGLQDDKEYLRALLEVKYSEEKWRIPVDDVAVVALSEELIEALGGYSDEYPVADGESLVDEYHRRNPQYQNTVKLLVARLLDELA</sequence>
<dbReference type="AlphaFoldDB" id="I3TE17"/>
<dbReference type="OrthoDB" id="18781at2157"/>
<keyword evidence="2" id="KW-1185">Reference proteome</keyword>
<dbReference type="RefSeq" id="WP_014737255.1">
    <property type="nucleotide sequence ID" value="NC_017954.1"/>
</dbReference>
<name>I3TE17_THEC1</name>
<evidence type="ECO:0000313" key="2">
    <source>
        <dbReference type="Proteomes" id="UP000005270"/>
    </source>
</evidence>
<reference evidence="1 2" key="1">
    <citation type="journal article" date="2012" name="J. Bacteriol.">
        <title>Complete genome sequence of the hyperthermophilic cellulolytic Crenarchaeon 'Thermogladius cellulolyticus' 1633.</title>
        <authorList>
            <person name="Mardanov A.V."/>
            <person name="Kochetkova T.V."/>
            <person name="Beletsky A.V."/>
            <person name="Bonch-Osmolovskaya E.A."/>
            <person name="Ravin N.V."/>
            <person name="Skryabin K.G."/>
        </authorList>
    </citation>
    <scope>NUCLEOTIDE SEQUENCE [LARGE SCALE GENOMIC DNA]</scope>
    <source>
        <strain evidence="2">DSM 22663 / VKM B-2946 / 1633</strain>
    </source>
</reference>
<evidence type="ECO:0000313" key="1">
    <source>
        <dbReference type="EMBL" id="AFK51005.1"/>
    </source>
</evidence>
<dbReference type="Proteomes" id="UP000005270">
    <property type="component" value="Chromosome"/>
</dbReference>
<protein>
    <submittedName>
        <fullName evidence="1">Uncharacterized protein</fullName>
    </submittedName>
</protein>
<gene>
    <name evidence="1" type="ordered locus">TCELL_0580</name>
</gene>